<keyword evidence="8" id="KW-0539">Nucleus</keyword>
<feature type="region of interest" description="Disordered" evidence="10">
    <location>
        <begin position="1166"/>
        <end position="1188"/>
    </location>
</feature>
<evidence type="ECO:0000256" key="7">
    <source>
        <dbReference type="ARBA" id="ARBA00023163"/>
    </source>
</evidence>
<feature type="region of interest" description="Disordered" evidence="10">
    <location>
        <begin position="329"/>
        <end position="391"/>
    </location>
</feature>
<dbReference type="Gene3D" id="3.30.40.10">
    <property type="entry name" value="Zinc/RING finger domain, C3HC4 (zinc finger)"/>
    <property type="match status" value="1"/>
</dbReference>
<feature type="compositionally biased region" description="Low complexity" evidence="10">
    <location>
        <begin position="605"/>
        <end position="621"/>
    </location>
</feature>
<dbReference type="PROSITE" id="PS00028">
    <property type="entry name" value="ZINC_FINGER_C2H2_1"/>
    <property type="match status" value="1"/>
</dbReference>
<evidence type="ECO:0000256" key="5">
    <source>
        <dbReference type="ARBA" id="ARBA00022833"/>
    </source>
</evidence>
<evidence type="ECO:0000259" key="12">
    <source>
        <dbReference type="PROSITE" id="PS50157"/>
    </source>
</evidence>
<feature type="region of interest" description="Disordered" evidence="10">
    <location>
        <begin position="904"/>
        <end position="954"/>
    </location>
</feature>
<dbReference type="GO" id="GO:0008270">
    <property type="term" value="F:zinc ion binding"/>
    <property type="evidence" value="ECO:0007669"/>
    <property type="project" value="UniProtKB-KW"/>
</dbReference>
<evidence type="ECO:0000256" key="4">
    <source>
        <dbReference type="ARBA" id="ARBA00022771"/>
    </source>
</evidence>
<comment type="subcellular location">
    <subcellularLocation>
        <location evidence="1">Nucleus</location>
    </subcellularLocation>
</comment>
<dbReference type="WBParaSite" id="SMRG1_20360.1">
    <property type="protein sequence ID" value="SMRG1_20360.1"/>
    <property type="gene ID" value="SMRG1_20360"/>
</dbReference>
<feature type="region of interest" description="Disordered" evidence="10">
    <location>
        <begin position="1200"/>
        <end position="1230"/>
    </location>
</feature>
<feature type="compositionally biased region" description="Low complexity" evidence="10">
    <location>
        <begin position="1174"/>
        <end position="1185"/>
    </location>
</feature>
<dbReference type="CDD" id="cd15526">
    <property type="entry name" value="PHD1_MOZ_d4"/>
    <property type="match status" value="1"/>
</dbReference>
<dbReference type="PANTHER" id="PTHR45888">
    <property type="entry name" value="HL01030P-RELATED"/>
    <property type="match status" value="1"/>
</dbReference>
<evidence type="ECO:0000256" key="3">
    <source>
        <dbReference type="ARBA" id="ARBA00022737"/>
    </source>
</evidence>
<feature type="region of interest" description="Disordered" evidence="10">
    <location>
        <begin position="1411"/>
        <end position="1443"/>
    </location>
</feature>
<dbReference type="InterPro" id="IPR011011">
    <property type="entry name" value="Znf_FYVE_PHD"/>
</dbReference>
<evidence type="ECO:0000256" key="10">
    <source>
        <dbReference type="SAM" id="MobiDB-lite"/>
    </source>
</evidence>
<dbReference type="InterPro" id="IPR013087">
    <property type="entry name" value="Znf_C2H2_type"/>
</dbReference>
<evidence type="ECO:0000313" key="13">
    <source>
        <dbReference type="Proteomes" id="UP000050790"/>
    </source>
</evidence>
<protein>
    <recommendedName>
        <fullName evidence="15">PHD finger protein 10</fullName>
    </recommendedName>
</protein>
<sequence>MNSNTLTSTGNRSFTSINFTTTITCTAIHTTTVTTTKTNVTNIPTAITNTSSCTTTTTSINNNNNATTNTILSKLTDRATYFAVVSDTCAFNRNLCKTRYSRLPFLDLATHISQRPAPWLYHTNREYLRESPSKDPHVYLRFPRYRWHLDYQSPHKKRKTANQKLWCTLQNGLKALGVSSDLVPVVTRKAYAISGLSLPSSLANYLDVINPRVSVSHTTGNNANNSSNLTISTGTTNRLQHSGFVGTNKILYDNHGDYSHDPMINSAIITSMLHDDEEHDYIVSDRSQDSVCFLNGRIGGSASNTPGFFGGITGDDSTQSFDGMLTMTKRTNKNNRTTSDNVNISDRRDLQDDCQDTQHSNNHIMSNKSDYTKTYNLDNVSEDDDNENRDYDVEDYDGELGEEMDDDVGGDAGWFAGRRRGTGGGGNLGNNGSGGGNNALVMNGDERRGKTRSVYSLKVTKYNRKIVNQKVSRSSQNFPALSSRLGGRRFTKRHLGRPFSGRLQASDSRMDDLSYTYAKSSPSVGRRGSRAISRLGTRHMSDSWKGLQRYGIVRDKLNECNDSWDIDNEPGFQLNATPITPTMNEKHEGKLLGNYNTLNDRLNTSNLLSSSSHPSTSSNSLYPHSSLVNNDRSLSAIYESSIQNQFSSDRSSPLLSQSKFVRSSATPATWSHLMNANQSNVGTQSSTTVNMSISSMSSSCIVSSSSPMDSCRISEQPNNLSLPRRYDSNDYVMQIEELSKNHESSPQMFSSGRRPNTSRLSNCSDTMNRYNPLSVPSVSFHNTPSINSTVGSMVNPVFSNIDQPNNNTNNSPINTSNVSDIMRIVDISNTDKSNNGRVVGDLQTFVNPQTATTTVTFFVCEVCSSRYRSTAGLRYHYHSQHSGYTPQNPISASASRLVVPVGEERGIGGGLRGGRPRRHRGSTASSKSRDKLVNSHYPNEYQISSEQDDRSNSILSSQYSKITNPYSPSQNNKRGHNNINRIDCKTIDSRSIVEPKLIDLISSQTVPLKYQEKVHVNHFNSIESDNDNSELLMNNNNKDNNNNSLLTSVEMKKLPFMDNHSSGSERLSQCSMPSSSSSAITPGKFVDSTNSVVVVSDSSSSSRFQMTDYTNYNNTTINSSNNLPHTNIHSVQRHNTLQSSSSFNSPVSHLGNSVIGNKIHSHIPYSHPHHHHPYLSSQQLQSSPPNNWNSPNTIFNQMPYGSPSVPSSHTSFPRLPPSQQSPATMNHVGPQQRRYERQHCPDRLGLTRPSINSSTSSRLLSTSTASMPICDYCLGDDNMNPRIGHPEGMLQCSRCGHSAHYTCLRLPPHIIDAAMRYPWQCIECKTCWLCDQDDHEDRMIFCWDCDRVFHALCIPSRLPRTLDAHWTCDICLHEIYNNNNNNRSIFNQRTHTNSGYEVYANNTCNTNISSNNTNTTITTNNNNRNSDNNDNSFNQMNTGNDYFTHNVQHHTQNTARS</sequence>
<dbReference type="SMART" id="SM00249">
    <property type="entry name" value="PHD"/>
    <property type="match status" value="2"/>
</dbReference>
<keyword evidence="4 9" id="KW-0863">Zinc-finger</keyword>
<evidence type="ECO:0000256" key="9">
    <source>
        <dbReference type="PROSITE-ProRule" id="PRU00042"/>
    </source>
</evidence>
<feature type="region of interest" description="Disordered" evidence="10">
    <location>
        <begin position="740"/>
        <end position="761"/>
    </location>
</feature>
<dbReference type="SUPFAM" id="SSF57903">
    <property type="entry name" value="FYVE/PHD zinc finger"/>
    <property type="match status" value="2"/>
</dbReference>
<dbReference type="PANTHER" id="PTHR45888:SF4">
    <property type="entry name" value="PHD FINGER PROTEIN 10"/>
    <property type="match status" value="1"/>
</dbReference>
<keyword evidence="7" id="KW-0804">Transcription</keyword>
<feature type="compositionally biased region" description="Polar residues" evidence="10">
    <location>
        <begin position="744"/>
        <end position="761"/>
    </location>
</feature>
<organism evidence="13 14">
    <name type="scientific">Schistosoma margrebowiei</name>
    <dbReference type="NCBI Taxonomy" id="48269"/>
    <lineage>
        <taxon>Eukaryota</taxon>
        <taxon>Metazoa</taxon>
        <taxon>Spiralia</taxon>
        <taxon>Lophotrochozoa</taxon>
        <taxon>Platyhelminthes</taxon>
        <taxon>Trematoda</taxon>
        <taxon>Digenea</taxon>
        <taxon>Strigeidida</taxon>
        <taxon>Schistosomatoidea</taxon>
        <taxon>Schistosomatidae</taxon>
        <taxon>Schistosoma</taxon>
    </lineage>
</organism>
<keyword evidence="2" id="KW-0479">Metal-binding</keyword>
<dbReference type="InterPro" id="IPR019787">
    <property type="entry name" value="Znf_PHD-finger"/>
</dbReference>
<accession>A0AA84ZA28</accession>
<keyword evidence="6" id="KW-0805">Transcription regulation</keyword>
<dbReference type="Proteomes" id="UP000050790">
    <property type="component" value="Unassembled WGS sequence"/>
</dbReference>
<evidence type="ECO:0000259" key="11">
    <source>
        <dbReference type="PROSITE" id="PS50016"/>
    </source>
</evidence>
<feature type="domain" description="PHD-type" evidence="11">
    <location>
        <begin position="1324"/>
        <end position="1374"/>
    </location>
</feature>
<proteinExistence type="predicted"/>
<evidence type="ECO:0000256" key="6">
    <source>
        <dbReference type="ARBA" id="ARBA00023015"/>
    </source>
</evidence>
<evidence type="ECO:0000256" key="1">
    <source>
        <dbReference type="ARBA" id="ARBA00004123"/>
    </source>
</evidence>
<feature type="domain" description="C2H2-type" evidence="12">
    <location>
        <begin position="858"/>
        <end position="886"/>
    </location>
</feature>
<name>A0AA84ZA28_9TREM</name>
<evidence type="ECO:0000256" key="8">
    <source>
        <dbReference type="ARBA" id="ARBA00023242"/>
    </source>
</evidence>
<dbReference type="PROSITE" id="PS50016">
    <property type="entry name" value="ZF_PHD_2"/>
    <property type="match status" value="2"/>
</dbReference>
<evidence type="ECO:0000256" key="2">
    <source>
        <dbReference type="ARBA" id="ARBA00022723"/>
    </source>
</evidence>
<feature type="compositionally biased region" description="Polar residues" evidence="10">
    <location>
        <begin position="357"/>
        <end position="379"/>
    </location>
</feature>
<dbReference type="GO" id="GO:0005634">
    <property type="term" value="C:nucleus"/>
    <property type="evidence" value="ECO:0007669"/>
    <property type="project" value="UniProtKB-SubCell"/>
</dbReference>
<dbReference type="PROSITE" id="PS50157">
    <property type="entry name" value="ZINC_FINGER_C2H2_2"/>
    <property type="match status" value="1"/>
</dbReference>
<dbReference type="InterPro" id="IPR013083">
    <property type="entry name" value="Znf_RING/FYVE/PHD"/>
</dbReference>
<feature type="compositionally biased region" description="Acidic residues" evidence="10">
    <location>
        <begin position="380"/>
        <end position="391"/>
    </location>
</feature>
<keyword evidence="5" id="KW-0862">Zinc</keyword>
<reference evidence="14" key="1">
    <citation type="submission" date="2023-11" db="UniProtKB">
        <authorList>
            <consortium name="WormBaseParasite"/>
        </authorList>
    </citation>
    <scope>IDENTIFICATION</scope>
</reference>
<evidence type="ECO:0000313" key="14">
    <source>
        <dbReference type="WBParaSite" id="SMRG1_20360.1"/>
    </source>
</evidence>
<dbReference type="Pfam" id="PF00628">
    <property type="entry name" value="PHD"/>
    <property type="match status" value="1"/>
</dbReference>
<dbReference type="InterPro" id="IPR001965">
    <property type="entry name" value="Znf_PHD"/>
</dbReference>
<feature type="compositionally biased region" description="Polar residues" evidence="10">
    <location>
        <begin position="1204"/>
        <end position="1224"/>
    </location>
</feature>
<feature type="region of interest" description="Disordered" evidence="10">
    <location>
        <begin position="960"/>
        <end position="979"/>
    </location>
</feature>
<feature type="domain" description="PHD-type" evidence="11">
    <location>
        <begin position="1267"/>
        <end position="1327"/>
    </location>
</feature>
<evidence type="ECO:0008006" key="15">
    <source>
        <dbReference type="Google" id="ProtNLM"/>
    </source>
</evidence>
<feature type="region of interest" description="Disordered" evidence="10">
    <location>
        <begin position="605"/>
        <end position="624"/>
    </location>
</feature>
<keyword evidence="3" id="KW-0677">Repeat</keyword>
<feature type="compositionally biased region" description="Low complexity" evidence="10">
    <location>
        <begin position="1411"/>
        <end position="1438"/>
    </location>
</feature>